<keyword evidence="9" id="KW-1185">Reference proteome</keyword>
<dbReference type="PANTHER" id="PTHR16223">
    <property type="entry name" value="TRANSCRIPTION FACTOR BHLH83-RELATED"/>
    <property type="match status" value="1"/>
</dbReference>
<evidence type="ECO:0000256" key="3">
    <source>
        <dbReference type="ARBA" id="ARBA00023125"/>
    </source>
</evidence>
<comment type="caution">
    <text evidence="8">The sequence shown here is derived from an EMBL/GenBank/DDBJ whole genome shotgun (WGS) entry which is preliminary data.</text>
</comment>
<dbReference type="Pfam" id="PF00010">
    <property type="entry name" value="HLH"/>
    <property type="match status" value="1"/>
</dbReference>
<proteinExistence type="predicted"/>
<keyword evidence="5" id="KW-0539">Nucleus</keyword>
<dbReference type="EMBL" id="JAUHHV010000003">
    <property type="protein sequence ID" value="KAK1429100.1"/>
    <property type="molecule type" value="Genomic_DNA"/>
</dbReference>
<organism evidence="8 9">
    <name type="scientific">Tagetes erecta</name>
    <name type="common">African marigold</name>
    <dbReference type="NCBI Taxonomy" id="13708"/>
    <lineage>
        <taxon>Eukaryota</taxon>
        <taxon>Viridiplantae</taxon>
        <taxon>Streptophyta</taxon>
        <taxon>Embryophyta</taxon>
        <taxon>Tracheophyta</taxon>
        <taxon>Spermatophyta</taxon>
        <taxon>Magnoliopsida</taxon>
        <taxon>eudicotyledons</taxon>
        <taxon>Gunneridae</taxon>
        <taxon>Pentapetalae</taxon>
        <taxon>asterids</taxon>
        <taxon>campanulids</taxon>
        <taxon>Asterales</taxon>
        <taxon>Asteraceae</taxon>
        <taxon>Asteroideae</taxon>
        <taxon>Heliantheae alliance</taxon>
        <taxon>Tageteae</taxon>
        <taxon>Tagetes</taxon>
    </lineage>
</organism>
<dbReference type="Gene3D" id="4.10.280.10">
    <property type="entry name" value="Helix-loop-helix DNA-binding domain"/>
    <property type="match status" value="1"/>
</dbReference>
<gene>
    <name evidence="8" type="ORF">QVD17_11302</name>
</gene>
<keyword evidence="2" id="KW-0805">Transcription regulation</keyword>
<evidence type="ECO:0000256" key="2">
    <source>
        <dbReference type="ARBA" id="ARBA00023015"/>
    </source>
</evidence>
<feature type="domain" description="BHLH" evidence="7">
    <location>
        <begin position="257"/>
        <end position="307"/>
    </location>
</feature>
<dbReference type="GO" id="GO:0000981">
    <property type="term" value="F:DNA-binding transcription factor activity, RNA polymerase II-specific"/>
    <property type="evidence" value="ECO:0007669"/>
    <property type="project" value="TreeGrafter"/>
</dbReference>
<dbReference type="InterPro" id="IPR011598">
    <property type="entry name" value="bHLH_dom"/>
</dbReference>
<feature type="compositionally biased region" description="Low complexity" evidence="6">
    <location>
        <begin position="52"/>
        <end position="75"/>
    </location>
</feature>
<dbReference type="SUPFAM" id="SSF47459">
    <property type="entry name" value="HLH, helix-loop-helix DNA-binding domain"/>
    <property type="match status" value="1"/>
</dbReference>
<dbReference type="GO" id="GO:0046983">
    <property type="term" value="F:protein dimerization activity"/>
    <property type="evidence" value="ECO:0007669"/>
    <property type="project" value="InterPro"/>
</dbReference>
<comment type="subcellular location">
    <subcellularLocation>
        <location evidence="1">Nucleus</location>
    </subcellularLocation>
</comment>
<accession>A0AAD8L0E6</accession>
<feature type="region of interest" description="Disordered" evidence="6">
    <location>
        <begin position="45"/>
        <end position="83"/>
    </location>
</feature>
<sequence>MKITSSFAAAAAGTGIGDSISHHTNQTTGFEQQFMDCIKQEQNTIYSESQHQHQQQHQQQMIYQSQTQNQFQSQTDHNNQSVSTCTSAVDDSLAPINLPRQNSSPAGFFDHLDIEHGYPLMRGNVSSSMVTSAKRLKNEIGFSSGSQLSSGLLPRIPENETKVMEMKSSRNDGGFGSNSWDDSDIFSDSFLKEFGESDPNKLSLLNSSDNQHNDVGRIRAPTTLIHHLSLPASTAELDKLMQFQDSVPLKSRAKRGCATHPRSIAERVRRTRISERMRKLQDLVPNMDKQTNTADMLDLAVDYIKELQKEAETLSDNHAQCTCPHKQKM</sequence>
<evidence type="ECO:0000256" key="5">
    <source>
        <dbReference type="ARBA" id="ARBA00023242"/>
    </source>
</evidence>
<reference evidence="8" key="1">
    <citation type="journal article" date="2023" name="bioRxiv">
        <title>Improved chromosome-level genome assembly for marigold (Tagetes erecta).</title>
        <authorList>
            <person name="Jiang F."/>
            <person name="Yuan L."/>
            <person name="Wang S."/>
            <person name="Wang H."/>
            <person name="Xu D."/>
            <person name="Wang A."/>
            <person name="Fan W."/>
        </authorList>
    </citation>
    <scope>NUCLEOTIDE SEQUENCE</scope>
    <source>
        <strain evidence="8">WSJ</strain>
        <tissue evidence="8">Leaf</tissue>
    </source>
</reference>
<evidence type="ECO:0000259" key="7">
    <source>
        <dbReference type="PROSITE" id="PS50888"/>
    </source>
</evidence>
<dbReference type="AlphaFoldDB" id="A0AAD8L0E6"/>
<dbReference type="PROSITE" id="PS50888">
    <property type="entry name" value="BHLH"/>
    <property type="match status" value="1"/>
</dbReference>
<keyword evidence="4" id="KW-0804">Transcription</keyword>
<dbReference type="SMART" id="SM00353">
    <property type="entry name" value="HLH"/>
    <property type="match status" value="1"/>
</dbReference>
<evidence type="ECO:0000256" key="6">
    <source>
        <dbReference type="SAM" id="MobiDB-lite"/>
    </source>
</evidence>
<dbReference type="GO" id="GO:0000978">
    <property type="term" value="F:RNA polymerase II cis-regulatory region sequence-specific DNA binding"/>
    <property type="evidence" value="ECO:0007669"/>
    <property type="project" value="TreeGrafter"/>
</dbReference>
<evidence type="ECO:0000313" key="8">
    <source>
        <dbReference type="EMBL" id="KAK1429100.1"/>
    </source>
</evidence>
<evidence type="ECO:0000256" key="4">
    <source>
        <dbReference type="ARBA" id="ARBA00023163"/>
    </source>
</evidence>
<dbReference type="InterPro" id="IPR045843">
    <property type="entry name" value="IND-like"/>
</dbReference>
<dbReference type="FunFam" id="4.10.280.10:FF:000021">
    <property type="entry name" value="Transcription factor bHLH130 family"/>
    <property type="match status" value="1"/>
</dbReference>
<keyword evidence="3" id="KW-0238">DNA-binding</keyword>
<evidence type="ECO:0000313" key="9">
    <source>
        <dbReference type="Proteomes" id="UP001229421"/>
    </source>
</evidence>
<evidence type="ECO:0000256" key="1">
    <source>
        <dbReference type="ARBA" id="ARBA00004123"/>
    </source>
</evidence>
<dbReference type="PANTHER" id="PTHR16223:SF125">
    <property type="entry name" value="OS08G0506700 PROTEIN"/>
    <property type="match status" value="1"/>
</dbReference>
<dbReference type="InterPro" id="IPR036638">
    <property type="entry name" value="HLH_DNA-bd_sf"/>
</dbReference>
<protein>
    <recommendedName>
        <fullName evidence="7">BHLH domain-containing protein</fullName>
    </recommendedName>
</protein>
<name>A0AAD8L0E6_TARER</name>
<dbReference type="Proteomes" id="UP001229421">
    <property type="component" value="Unassembled WGS sequence"/>
</dbReference>
<dbReference type="GO" id="GO:0005634">
    <property type="term" value="C:nucleus"/>
    <property type="evidence" value="ECO:0007669"/>
    <property type="project" value="UniProtKB-SubCell"/>
</dbReference>